<keyword evidence="1" id="KW-0805">Transcription regulation</keyword>
<feature type="domain" description="HTH luxR-type" evidence="4">
    <location>
        <begin position="826"/>
        <end position="891"/>
    </location>
</feature>
<keyword evidence="6" id="KW-1185">Reference proteome</keyword>
<dbReference type="CDD" id="cd06170">
    <property type="entry name" value="LuxR_C_like"/>
    <property type="match status" value="1"/>
</dbReference>
<evidence type="ECO:0000313" key="6">
    <source>
        <dbReference type="Proteomes" id="UP000241595"/>
    </source>
</evidence>
<dbReference type="GO" id="GO:0003677">
    <property type="term" value="F:DNA binding"/>
    <property type="evidence" value="ECO:0007669"/>
    <property type="project" value="UniProtKB-KW"/>
</dbReference>
<dbReference type="Gene3D" id="3.40.50.300">
    <property type="entry name" value="P-loop containing nucleotide triphosphate hydrolases"/>
    <property type="match status" value="1"/>
</dbReference>
<accession>A0A2U3NKG1</accession>
<dbReference type="AlphaFoldDB" id="A0A2U3NKG1"/>
<evidence type="ECO:0000256" key="3">
    <source>
        <dbReference type="ARBA" id="ARBA00023163"/>
    </source>
</evidence>
<dbReference type="InterPro" id="IPR000792">
    <property type="entry name" value="Tscrpt_reg_LuxR_C"/>
</dbReference>
<dbReference type="InterPro" id="IPR027417">
    <property type="entry name" value="P-loop_NTPase"/>
</dbReference>
<dbReference type="Gene3D" id="1.10.10.10">
    <property type="entry name" value="Winged helix-like DNA-binding domain superfamily/Winged helix DNA-binding domain"/>
    <property type="match status" value="1"/>
</dbReference>
<dbReference type="InterPro" id="IPR041664">
    <property type="entry name" value="AAA_16"/>
</dbReference>
<dbReference type="GO" id="GO:0006355">
    <property type="term" value="P:regulation of DNA-templated transcription"/>
    <property type="evidence" value="ECO:0007669"/>
    <property type="project" value="InterPro"/>
</dbReference>
<dbReference type="Proteomes" id="UP000241595">
    <property type="component" value="Unassembled WGS sequence"/>
</dbReference>
<dbReference type="SMART" id="SM00421">
    <property type="entry name" value="HTH_LUXR"/>
    <property type="match status" value="1"/>
</dbReference>
<evidence type="ECO:0000256" key="1">
    <source>
        <dbReference type="ARBA" id="ARBA00023015"/>
    </source>
</evidence>
<dbReference type="Pfam" id="PF13191">
    <property type="entry name" value="AAA_16"/>
    <property type="match status" value="1"/>
</dbReference>
<evidence type="ECO:0000313" key="5">
    <source>
        <dbReference type="EMBL" id="SPM32012.1"/>
    </source>
</evidence>
<reference evidence="5 6" key="1">
    <citation type="submission" date="2017-01" db="EMBL/GenBank/DDBJ databases">
        <authorList>
            <consortium name="Urmite Genomes"/>
        </authorList>
    </citation>
    <scope>NUCLEOTIDE SEQUENCE [LARGE SCALE GENOMIC DNA]</scope>
    <source>
        <strain evidence="5 6">AB308</strain>
    </source>
</reference>
<gene>
    <name evidence="5" type="ORF">MTAB308_5538</name>
</gene>
<evidence type="ECO:0000256" key="2">
    <source>
        <dbReference type="ARBA" id="ARBA00023125"/>
    </source>
</evidence>
<dbReference type="PROSITE" id="PS00622">
    <property type="entry name" value="HTH_LUXR_1"/>
    <property type="match status" value="1"/>
</dbReference>
<keyword evidence="2" id="KW-0238">DNA-binding</keyword>
<dbReference type="InterPro" id="IPR036388">
    <property type="entry name" value="WH-like_DNA-bd_sf"/>
</dbReference>
<dbReference type="SUPFAM" id="SSF52540">
    <property type="entry name" value="P-loop containing nucleoside triphosphate hydrolases"/>
    <property type="match status" value="1"/>
</dbReference>
<dbReference type="PANTHER" id="PTHR44688:SF16">
    <property type="entry name" value="DNA-BINDING TRANSCRIPTIONAL ACTIVATOR DEVR_DOSR"/>
    <property type="match status" value="1"/>
</dbReference>
<keyword evidence="3" id="KW-0804">Transcription</keyword>
<dbReference type="InterPro" id="IPR016032">
    <property type="entry name" value="Sig_transdc_resp-reg_C-effctor"/>
</dbReference>
<dbReference type="Pfam" id="PF00196">
    <property type="entry name" value="GerE"/>
    <property type="match status" value="1"/>
</dbReference>
<evidence type="ECO:0000259" key="4">
    <source>
        <dbReference type="PROSITE" id="PS50043"/>
    </source>
</evidence>
<name>A0A2U3NKG1_9MYCO</name>
<organism evidence="5 6">
    <name type="scientific">Mycobacterium terramassiliense</name>
    <dbReference type="NCBI Taxonomy" id="1841859"/>
    <lineage>
        <taxon>Bacteria</taxon>
        <taxon>Bacillati</taxon>
        <taxon>Actinomycetota</taxon>
        <taxon>Actinomycetes</taxon>
        <taxon>Mycobacteriales</taxon>
        <taxon>Mycobacteriaceae</taxon>
        <taxon>Mycobacterium</taxon>
    </lineage>
</organism>
<dbReference type="PROSITE" id="PS50043">
    <property type="entry name" value="HTH_LUXR_2"/>
    <property type="match status" value="1"/>
</dbReference>
<dbReference type="PRINTS" id="PR00038">
    <property type="entry name" value="HTHLUXR"/>
</dbReference>
<dbReference type="EMBL" id="FTRV01000017">
    <property type="protein sequence ID" value="SPM32012.1"/>
    <property type="molecule type" value="Genomic_DNA"/>
</dbReference>
<sequence length="895" mass="94124">VLRASIRRLINASIWGDRTYAFLVRLPWPLVGRSEEMAAIEAAISASDASGVVVHGAAGVGKSRIAREALTAAESRGCECRLAVGTSSARLIPLGAFTAWAPSDVTDTVQLLRGVIESLTAAPPDATVVVCVDDVHLLDDLSIFVVHQIVARGVAKALLTVRDGVPISAAVQEIWKASRFDRLDLQPLSLDQTTTLLSATLAGPVDSDAAQRLWNLTRGNVLYLQNIVEQEVADRRIVKEHGRWSWIGDPIMPPNLVELLQSRIGDLPAAVGDVLDAVAVGEPIELAALRRITDPAAVEEADARGLITVEPGAAGVQVRVAHPLYGEVRRRGAPPTKLRRLRGLVAAELAKSDQHDDMQVVVRRATLSLDSDLAPDVGLLVRAAHGAVWLADLPLADRLAEAAVRAGAGPEPNLVRAHALSWLGRGDEAEAVLTEIDIGQLSDGDRAQFAFFRASNLLWALGDPARAKQVIDDAARSTPPQARSYIDAFLTVYWFAMDQPHKALHASAKLAVDDLPAVVGAEIAWALATIAADAGRAGAAVSTAEAGYVAATRSFDAPHMRFNIADSHVSALLLSGRIGAAADVADRVRQQAASLPGAAQLLGAAVAGRAALGAGDLRSACALLEKAAVGMSGSHPAGWGYRYHIPYATALAARGSTDEAAAALAALDNVRRPFRSLDYELSLARGWVAAGQGAASEAIAVVSSAAQNAASRGQFAAEVMCLQVATQFGDSSGAPRLRELEGIVEGPRAGVAARFAEALRDGDATQLGEVSHQFERLGDLVAAVDAAAHAALAYRRKGLRGSALGCSTRAGALAERCGVSTLALRQAREPLPLTDREREIVMLVGEGLSSREIAERLTLSARTVESHVYRAMSKTGTASREELAALLPRPGARTQ</sequence>
<protein>
    <submittedName>
        <fullName evidence="5">ATP-, maltotriose-and DNA-dependent transcriptional regulator MalT</fullName>
    </submittedName>
</protein>
<dbReference type="SUPFAM" id="SSF46894">
    <property type="entry name" value="C-terminal effector domain of the bipartite response regulators"/>
    <property type="match status" value="1"/>
</dbReference>
<dbReference type="PANTHER" id="PTHR44688">
    <property type="entry name" value="DNA-BINDING TRANSCRIPTIONAL ACTIVATOR DEVR_DOSR"/>
    <property type="match status" value="1"/>
</dbReference>
<feature type="non-terminal residue" evidence="5">
    <location>
        <position position="1"/>
    </location>
</feature>
<dbReference type="STRING" id="1841859.GCA_900157385_05540"/>
<proteinExistence type="predicted"/>